<evidence type="ECO:0008006" key="3">
    <source>
        <dbReference type="Google" id="ProtNLM"/>
    </source>
</evidence>
<dbReference type="Proteomes" id="UP000272729">
    <property type="component" value="Unassembled WGS sequence"/>
</dbReference>
<dbReference type="OrthoDB" id="3470041at2"/>
<dbReference type="AlphaFoldDB" id="A0A495XIB7"/>
<organism evidence="1 2">
    <name type="scientific">Saccharothrix variisporea</name>
    <dbReference type="NCBI Taxonomy" id="543527"/>
    <lineage>
        <taxon>Bacteria</taxon>
        <taxon>Bacillati</taxon>
        <taxon>Actinomycetota</taxon>
        <taxon>Actinomycetes</taxon>
        <taxon>Pseudonocardiales</taxon>
        <taxon>Pseudonocardiaceae</taxon>
        <taxon>Saccharothrix</taxon>
    </lineage>
</organism>
<evidence type="ECO:0000313" key="1">
    <source>
        <dbReference type="EMBL" id="RKT74110.1"/>
    </source>
</evidence>
<evidence type="ECO:0000313" key="2">
    <source>
        <dbReference type="Proteomes" id="UP000272729"/>
    </source>
</evidence>
<dbReference type="EMBL" id="RBXR01000001">
    <property type="protein sequence ID" value="RKT74110.1"/>
    <property type="molecule type" value="Genomic_DNA"/>
</dbReference>
<name>A0A495XIB7_9PSEU</name>
<dbReference type="Gene3D" id="3.10.490.10">
    <property type="entry name" value="Gamma-glutamyl cyclotransferase-like"/>
    <property type="match status" value="1"/>
</dbReference>
<comment type="caution">
    <text evidence="1">The sequence shown here is derived from an EMBL/GenBank/DDBJ whole genome shotgun (WGS) entry which is preliminary data.</text>
</comment>
<protein>
    <recommendedName>
        <fullName evidence="3">Histone deacetylase</fullName>
    </recommendedName>
</protein>
<accession>A0A495XIB7</accession>
<reference evidence="1 2" key="1">
    <citation type="submission" date="2018-10" db="EMBL/GenBank/DDBJ databases">
        <title>Sequencing the genomes of 1000 actinobacteria strains.</title>
        <authorList>
            <person name="Klenk H.-P."/>
        </authorList>
    </citation>
    <scope>NUCLEOTIDE SEQUENCE [LARGE SCALE GENOMIC DNA]</scope>
    <source>
        <strain evidence="1 2">DSM 43911</strain>
    </source>
</reference>
<gene>
    <name evidence="1" type="ORF">DFJ66_7452</name>
</gene>
<proteinExistence type="predicted"/>
<dbReference type="RefSeq" id="WP_121228388.1">
    <property type="nucleotide sequence ID" value="NZ_JBIUBA010000027.1"/>
</dbReference>
<keyword evidence="2" id="KW-1185">Reference proteome</keyword>
<sequence>MTRVWYVSYGSNMHLDRFVRYLDLCRDPTPPAATRPLTIPGGVYLATESPIWGGGRAFYDPHLPRTTAARAYLITERQFGDVVAQEMYRAPGEDLDLRPALDTGRHALGPGRYETLLHLGDHDGHPALTFTAPWRAEDVEHTAPSAAYLTMLKEGLRAAHGWTVDRIAAYLAACTTFWTPEDIENL</sequence>